<dbReference type="STRING" id="136037.A0A067RDM2"/>
<dbReference type="PROSITE" id="PS50157">
    <property type="entry name" value="ZINC_FINGER_C2H2_2"/>
    <property type="match status" value="6"/>
</dbReference>
<evidence type="ECO:0000256" key="5">
    <source>
        <dbReference type="PROSITE-ProRule" id="PRU00042"/>
    </source>
</evidence>
<dbReference type="PANTHER" id="PTHR24409:SF295">
    <property type="entry name" value="AZ2-RELATED"/>
    <property type="match status" value="1"/>
</dbReference>
<keyword evidence="8" id="KW-1185">Reference proteome</keyword>
<reference evidence="7 8" key="1">
    <citation type="journal article" date="2014" name="Nat. Commun.">
        <title>Molecular traces of alternative social organization in a termite genome.</title>
        <authorList>
            <person name="Terrapon N."/>
            <person name="Li C."/>
            <person name="Robertson H.M."/>
            <person name="Ji L."/>
            <person name="Meng X."/>
            <person name="Booth W."/>
            <person name="Chen Z."/>
            <person name="Childers C.P."/>
            <person name="Glastad K.M."/>
            <person name="Gokhale K."/>
            <person name="Gowin J."/>
            <person name="Gronenberg W."/>
            <person name="Hermansen R.A."/>
            <person name="Hu H."/>
            <person name="Hunt B.G."/>
            <person name="Huylmans A.K."/>
            <person name="Khalil S.M."/>
            <person name="Mitchell R.D."/>
            <person name="Munoz-Torres M.C."/>
            <person name="Mustard J.A."/>
            <person name="Pan H."/>
            <person name="Reese J.T."/>
            <person name="Scharf M.E."/>
            <person name="Sun F."/>
            <person name="Vogel H."/>
            <person name="Xiao J."/>
            <person name="Yang W."/>
            <person name="Yang Z."/>
            <person name="Yang Z."/>
            <person name="Zhou J."/>
            <person name="Zhu J."/>
            <person name="Brent C.S."/>
            <person name="Elsik C.G."/>
            <person name="Goodisman M.A."/>
            <person name="Liberles D.A."/>
            <person name="Roe R.M."/>
            <person name="Vargo E.L."/>
            <person name="Vilcinskas A."/>
            <person name="Wang J."/>
            <person name="Bornberg-Bauer E."/>
            <person name="Korb J."/>
            <person name="Zhang G."/>
            <person name="Liebig J."/>
        </authorList>
    </citation>
    <scope>NUCLEOTIDE SEQUENCE [LARGE SCALE GENOMIC DNA]</scope>
    <source>
        <tissue evidence="7">Whole organism</tissue>
    </source>
</reference>
<dbReference type="FunFam" id="3.30.160.60:FF:000446">
    <property type="entry name" value="Zinc finger protein"/>
    <property type="match status" value="1"/>
</dbReference>
<dbReference type="eggNOG" id="KOG1721">
    <property type="taxonomic scope" value="Eukaryota"/>
</dbReference>
<evidence type="ECO:0000313" key="8">
    <source>
        <dbReference type="Proteomes" id="UP000027135"/>
    </source>
</evidence>
<dbReference type="Pfam" id="PF12874">
    <property type="entry name" value="zf-met"/>
    <property type="match status" value="1"/>
</dbReference>
<evidence type="ECO:0000256" key="1">
    <source>
        <dbReference type="ARBA" id="ARBA00022723"/>
    </source>
</evidence>
<keyword evidence="3 5" id="KW-0863">Zinc-finger</keyword>
<dbReference type="OrthoDB" id="3565419at2759"/>
<proteinExistence type="predicted"/>
<feature type="domain" description="C2H2-type" evidence="6">
    <location>
        <begin position="257"/>
        <end position="284"/>
    </location>
</feature>
<dbReference type="InterPro" id="IPR036236">
    <property type="entry name" value="Znf_C2H2_sf"/>
</dbReference>
<name>A0A067RDM2_ZOONE</name>
<gene>
    <name evidence="7" type="ORF">L798_09235</name>
</gene>
<dbReference type="InParanoid" id="A0A067RDM2"/>
<protein>
    <recommendedName>
        <fullName evidence="6">C2H2-type domain-containing protein</fullName>
    </recommendedName>
</protein>
<evidence type="ECO:0000313" key="7">
    <source>
        <dbReference type="EMBL" id="KDR16924.1"/>
    </source>
</evidence>
<feature type="domain" description="C2H2-type" evidence="6">
    <location>
        <begin position="339"/>
        <end position="362"/>
    </location>
</feature>
<organism evidence="7 8">
    <name type="scientific">Zootermopsis nevadensis</name>
    <name type="common">Dampwood termite</name>
    <dbReference type="NCBI Taxonomy" id="136037"/>
    <lineage>
        <taxon>Eukaryota</taxon>
        <taxon>Metazoa</taxon>
        <taxon>Ecdysozoa</taxon>
        <taxon>Arthropoda</taxon>
        <taxon>Hexapoda</taxon>
        <taxon>Insecta</taxon>
        <taxon>Pterygota</taxon>
        <taxon>Neoptera</taxon>
        <taxon>Polyneoptera</taxon>
        <taxon>Dictyoptera</taxon>
        <taxon>Blattodea</taxon>
        <taxon>Blattoidea</taxon>
        <taxon>Termitoidae</taxon>
        <taxon>Termopsidae</taxon>
        <taxon>Zootermopsis</taxon>
    </lineage>
</organism>
<dbReference type="Proteomes" id="UP000027135">
    <property type="component" value="Unassembled WGS sequence"/>
</dbReference>
<dbReference type="Pfam" id="PF00096">
    <property type="entry name" value="zf-C2H2"/>
    <property type="match status" value="2"/>
</dbReference>
<dbReference type="InterPro" id="IPR013087">
    <property type="entry name" value="Znf_C2H2_type"/>
</dbReference>
<dbReference type="PANTHER" id="PTHR24409">
    <property type="entry name" value="ZINC FINGER PROTEIN 142"/>
    <property type="match status" value="1"/>
</dbReference>
<dbReference type="GO" id="GO:0000981">
    <property type="term" value="F:DNA-binding transcription factor activity, RNA polymerase II-specific"/>
    <property type="evidence" value="ECO:0007669"/>
    <property type="project" value="TreeGrafter"/>
</dbReference>
<dbReference type="SUPFAM" id="SSF57667">
    <property type="entry name" value="beta-beta-alpha zinc fingers"/>
    <property type="match status" value="4"/>
</dbReference>
<keyword evidence="2" id="KW-0677">Repeat</keyword>
<feature type="domain" description="C2H2-type" evidence="6">
    <location>
        <begin position="304"/>
        <end position="331"/>
    </location>
</feature>
<accession>A0A067RDM2</accession>
<evidence type="ECO:0000259" key="6">
    <source>
        <dbReference type="PROSITE" id="PS50157"/>
    </source>
</evidence>
<dbReference type="Gene3D" id="3.30.160.60">
    <property type="entry name" value="Classic Zinc Finger"/>
    <property type="match status" value="6"/>
</dbReference>
<keyword evidence="4" id="KW-0862">Zinc</keyword>
<feature type="domain" description="C2H2-type" evidence="6">
    <location>
        <begin position="125"/>
        <end position="149"/>
    </location>
</feature>
<dbReference type="AlphaFoldDB" id="A0A067RDM2"/>
<keyword evidence="1" id="KW-0479">Metal-binding</keyword>
<sequence>MDEVKMENDIENCFPCTTSTAASKLIHVEQESDEEMHIPFTFVDVNGATDLDLDLDVDSHEASSFADINEEDGLISLNFATVKIEDKEEQLAGKVVFKTEDELVEEPEFEMDLESVDTMRRIATFHCRVCNKGFMHRTDLKTHSRTHTGWVNYTKVHLSHTSHLLDHSYCITGSKTELCHLCNKKFTKLQEHYRTHTGEKPYKCEKCGREFSIRGSLKRHYTVHTGEKRHQCNICFKRLSTKRSLSNHILLHEKRLYECHTCHVKFTRLKTLNIHTRLYCGEKHRKTNSLSGKNKLKSIRKKRVRCEICFKTFSNKGNLFQHYRVHKKEPCNLKTGKTFKCEVCSKQFLSASTLKRHSHMHT</sequence>
<dbReference type="GO" id="GO:0000977">
    <property type="term" value="F:RNA polymerase II transcription regulatory region sequence-specific DNA binding"/>
    <property type="evidence" value="ECO:0007669"/>
    <property type="project" value="TreeGrafter"/>
</dbReference>
<evidence type="ECO:0000256" key="2">
    <source>
        <dbReference type="ARBA" id="ARBA00022737"/>
    </source>
</evidence>
<evidence type="ECO:0000256" key="3">
    <source>
        <dbReference type="ARBA" id="ARBA00022771"/>
    </source>
</evidence>
<dbReference type="SMART" id="SM00355">
    <property type="entry name" value="ZnF_C2H2"/>
    <property type="match status" value="7"/>
</dbReference>
<dbReference type="FunFam" id="3.30.160.60:FF:002343">
    <property type="entry name" value="Zinc finger protein 33A"/>
    <property type="match status" value="1"/>
</dbReference>
<dbReference type="GO" id="GO:0005634">
    <property type="term" value="C:nucleus"/>
    <property type="evidence" value="ECO:0007669"/>
    <property type="project" value="TreeGrafter"/>
</dbReference>
<dbReference type="GO" id="GO:0008270">
    <property type="term" value="F:zinc ion binding"/>
    <property type="evidence" value="ECO:0007669"/>
    <property type="project" value="UniProtKB-KW"/>
</dbReference>
<feature type="domain" description="C2H2-type" evidence="6">
    <location>
        <begin position="177"/>
        <end position="201"/>
    </location>
</feature>
<evidence type="ECO:0000256" key="4">
    <source>
        <dbReference type="ARBA" id="ARBA00022833"/>
    </source>
</evidence>
<dbReference type="EMBL" id="KK852770">
    <property type="protein sequence ID" value="KDR16924.1"/>
    <property type="molecule type" value="Genomic_DNA"/>
</dbReference>
<dbReference type="PROSITE" id="PS00028">
    <property type="entry name" value="ZINC_FINGER_C2H2_1"/>
    <property type="match status" value="5"/>
</dbReference>
<feature type="domain" description="C2H2-type" evidence="6">
    <location>
        <begin position="202"/>
        <end position="229"/>
    </location>
</feature>